<dbReference type="RefSeq" id="XP_010418408.1">
    <property type="nucleotide sequence ID" value="XM_010420106.1"/>
</dbReference>
<dbReference type="SUPFAM" id="SSF117281">
    <property type="entry name" value="Kelch motif"/>
    <property type="match status" value="1"/>
</dbReference>
<gene>
    <name evidence="3" type="primary">LOC104703992</name>
</gene>
<dbReference type="InterPro" id="IPR050354">
    <property type="entry name" value="F-box/kelch-repeat_ARATH"/>
</dbReference>
<accession>A0ABM0SZJ5</accession>
<evidence type="ECO:0000259" key="1">
    <source>
        <dbReference type="Pfam" id="PF25210"/>
    </source>
</evidence>
<evidence type="ECO:0000313" key="2">
    <source>
        <dbReference type="Proteomes" id="UP000694864"/>
    </source>
</evidence>
<sequence>MDCRSHTWRETPPMLVAREFQSACVLDGKIYIPSAEIFGGFEYKSVEYEGTVYVRPEAKDVTYMLHKGRWRTADLETNSGWGRRSSSYCVIENVFYRSDGLKKLHSLTRFAHINFVNYGGKMTVLWEEYVVAKNHKETMIWCAENAIEKRQNREIWGMVEWVDIVLSTTNEPYGLAHVLATTI</sequence>
<proteinExistence type="predicted"/>
<dbReference type="Pfam" id="PF25210">
    <property type="entry name" value="Kelch_FKB95"/>
    <property type="match status" value="1"/>
</dbReference>
<dbReference type="GeneID" id="104703992"/>
<reference evidence="3" key="2">
    <citation type="submission" date="2025-08" db="UniProtKB">
        <authorList>
            <consortium name="RefSeq"/>
        </authorList>
    </citation>
    <scope>IDENTIFICATION</scope>
    <source>
        <tissue evidence="3">Leaf</tissue>
    </source>
</reference>
<feature type="domain" description="FKB95-like N-terminal Kelch" evidence="1">
    <location>
        <begin position="39"/>
        <end position="166"/>
    </location>
</feature>
<reference evidence="2" key="1">
    <citation type="journal article" date="2014" name="Nat. Commun.">
        <title>The emerging biofuel crop Camelina sativa retains a highly undifferentiated hexaploid genome structure.</title>
        <authorList>
            <person name="Kagale S."/>
            <person name="Koh C."/>
            <person name="Nixon J."/>
            <person name="Bollina V."/>
            <person name="Clarke W.E."/>
            <person name="Tuteja R."/>
            <person name="Spillane C."/>
            <person name="Robinson S.J."/>
            <person name="Links M.G."/>
            <person name="Clarke C."/>
            <person name="Higgins E.E."/>
            <person name="Huebert T."/>
            <person name="Sharpe A.G."/>
            <person name="Parkin I.A."/>
        </authorList>
    </citation>
    <scope>NUCLEOTIDE SEQUENCE [LARGE SCALE GENOMIC DNA]</scope>
    <source>
        <strain evidence="2">cv. DH55</strain>
    </source>
</reference>
<protein>
    <submittedName>
        <fullName evidence="3">F-box/kelch-repeat protein At4g23580-like</fullName>
    </submittedName>
</protein>
<dbReference type="InterPro" id="IPR015915">
    <property type="entry name" value="Kelch-typ_b-propeller"/>
</dbReference>
<dbReference type="InterPro" id="IPR057499">
    <property type="entry name" value="Kelch_FKB95"/>
</dbReference>
<dbReference type="PANTHER" id="PTHR24414:SF184">
    <property type="entry name" value="GALACTOSE OXIDASE_KELCH REPEAT SUPERFAMILY PROTEIN"/>
    <property type="match status" value="1"/>
</dbReference>
<dbReference type="Proteomes" id="UP000694864">
    <property type="component" value="Chromosome 1"/>
</dbReference>
<name>A0ABM0SZJ5_CAMSA</name>
<organism evidence="2 3">
    <name type="scientific">Camelina sativa</name>
    <name type="common">False flax</name>
    <name type="synonym">Myagrum sativum</name>
    <dbReference type="NCBI Taxonomy" id="90675"/>
    <lineage>
        <taxon>Eukaryota</taxon>
        <taxon>Viridiplantae</taxon>
        <taxon>Streptophyta</taxon>
        <taxon>Embryophyta</taxon>
        <taxon>Tracheophyta</taxon>
        <taxon>Spermatophyta</taxon>
        <taxon>Magnoliopsida</taxon>
        <taxon>eudicotyledons</taxon>
        <taxon>Gunneridae</taxon>
        <taxon>Pentapetalae</taxon>
        <taxon>rosids</taxon>
        <taxon>malvids</taxon>
        <taxon>Brassicales</taxon>
        <taxon>Brassicaceae</taxon>
        <taxon>Camelineae</taxon>
        <taxon>Camelina</taxon>
    </lineage>
</organism>
<dbReference type="PANTHER" id="PTHR24414">
    <property type="entry name" value="F-BOX/KELCH-REPEAT PROTEIN SKIP4"/>
    <property type="match status" value="1"/>
</dbReference>
<dbReference type="Gene3D" id="2.120.10.80">
    <property type="entry name" value="Kelch-type beta propeller"/>
    <property type="match status" value="1"/>
</dbReference>
<keyword evidence="2" id="KW-1185">Reference proteome</keyword>
<evidence type="ECO:0000313" key="3">
    <source>
        <dbReference type="RefSeq" id="XP_010418408.1"/>
    </source>
</evidence>